<evidence type="ECO:0000313" key="2">
    <source>
        <dbReference type="Proteomes" id="UP000683360"/>
    </source>
</evidence>
<keyword evidence="2" id="KW-1185">Reference proteome</keyword>
<name>A0A8S3RP06_MYTED</name>
<accession>A0A8S3RP06</accession>
<comment type="caution">
    <text evidence="1">The sequence shown here is derived from an EMBL/GenBank/DDBJ whole genome shotgun (WGS) entry which is preliminary data.</text>
</comment>
<organism evidence="1 2">
    <name type="scientific">Mytilus edulis</name>
    <name type="common">Blue mussel</name>
    <dbReference type="NCBI Taxonomy" id="6550"/>
    <lineage>
        <taxon>Eukaryota</taxon>
        <taxon>Metazoa</taxon>
        <taxon>Spiralia</taxon>
        <taxon>Lophotrochozoa</taxon>
        <taxon>Mollusca</taxon>
        <taxon>Bivalvia</taxon>
        <taxon>Autobranchia</taxon>
        <taxon>Pteriomorphia</taxon>
        <taxon>Mytilida</taxon>
        <taxon>Mytiloidea</taxon>
        <taxon>Mytilidae</taxon>
        <taxon>Mytilinae</taxon>
        <taxon>Mytilus</taxon>
    </lineage>
</organism>
<gene>
    <name evidence="1" type="ORF">MEDL_24119</name>
</gene>
<proteinExistence type="predicted"/>
<reference evidence="1" key="1">
    <citation type="submission" date="2021-03" db="EMBL/GenBank/DDBJ databases">
        <authorList>
            <person name="Bekaert M."/>
        </authorList>
    </citation>
    <scope>NUCLEOTIDE SEQUENCE</scope>
</reference>
<dbReference type="OrthoDB" id="5984134at2759"/>
<evidence type="ECO:0000313" key="1">
    <source>
        <dbReference type="EMBL" id="CAG2210009.1"/>
    </source>
</evidence>
<protein>
    <submittedName>
        <fullName evidence="1">Uncharacterized protein</fullName>
    </submittedName>
</protein>
<sequence>MVLRKLRNHHEGVAGCQVSTVQIDLSKQKLVSHKIKKINSYNDVQVSEQGLVLRKAYGIGTGNLISFNEMAELSNNKLIEHRSGCIVHEAFKVPSTPAGNIKTVAKNEGNETVTCPENDTESLHQNGTNDALFFCPEVGCIRKFITYKGMENSGHLCVIML</sequence>
<dbReference type="EMBL" id="CAJPWZ010001218">
    <property type="protein sequence ID" value="CAG2210009.1"/>
    <property type="molecule type" value="Genomic_DNA"/>
</dbReference>
<dbReference type="Proteomes" id="UP000683360">
    <property type="component" value="Unassembled WGS sequence"/>
</dbReference>
<dbReference type="AlphaFoldDB" id="A0A8S3RP06"/>